<evidence type="ECO:0000313" key="7">
    <source>
        <dbReference type="Proteomes" id="UP001208771"/>
    </source>
</evidence>
<dbReference type="InterPro" id="IPR013324">
    <property type="entry name" value="RNA_pol_sigma_r3/r4-like"/>
</dbReference>
<dbReference type="Gene3D" id="1.10.1740.10">
    <property type="match status" value="1"/>
</dbReference>
<feature type="domain" description="RNA polymerase sigma factor 70 region 4 type 2" evidence="5">
    <location>
        <begin position="105"/>
        <end position="157"/>
    </location>
</feature>
<evidence type="ECO:0000256" key="3">
    <source>
        <dbReference type="ARBA" id="ARBA00023082"/>
    </source>
</evidence>
<dbReference type="PANTHER" id="PTHR43133">
    <property type="entry name" value="RNA POLYMERASE ECF-TYPE SIGMA FACTO"/>
    <property type="match status" value="1"/>
</dbReference>
<dbReference type="Proteomes" id="UP001208771">
    <property type="component" value="Unassembled WGS sequence"/>
</dbReference>
<dbReference type="Gene3D" id="1.10.10.10">
    <property type="entry name" value="Winged helix-like DNA-binding domain superfamily/Winged helix DNA-binding domain"/>
    <property type="match status" value="1"/>
</dbReference>
<protein>
    <submittedName>
        <fullName evidence="6">Sigma-70 family RNA polymerase sigma factor</fullName>
    </submittedName>
</protein>
<dbReference type="SUPFAM" id="SSF88659">
    <property type="entry name" value="Sigma3 and sigma4 domains of RNA polymerase sigma factors"/>
    <property type="match status" value="1"/>
</dbReference>
<dbReference type="PANTHER" id="PTHR43133:SF63">
    <property type="entry name" value="RNA POLYMERASE SIGMA FACTOR FECI-RELATED"/>
    <property type="match status" value="1"/>
</dbReference>
<dbReference type="AlphaFoldDB" id="A0AAE3N2C6"/>
<dbReference type="NCBIfam" id="TIGR02937">
    <property type="entry name" value="sigma70-ECF"/>
    <property type="match status" value="1"/>
</dbReference>
<comment type="similarity">
    <text evidence="1">Belongs to the sigma-70 factor family. ECF subfamily.</text>
</comment>
<keyword evidence="3" id="KW-0731">Sigma factor</keyword>
<keyword evidence="7" id="KW-1185">Reference proteome</keyword>
<keyword evidence="2" id="KW-0805">Transcription regulation</keyword>
<dbReference type="GO" id="GO:0003677">
    <property type="term" value="F:DNA binding"/>
    <property type="evidence" value="ECO:0007669"/>
    <property type="project" value="InterPro"/>
</dbReference>
<dbReference type="Pfam" id="PF08281">
    <property type="entry name" value="Sigma70_r4_2"/>
    <property type="match status" value="1"/>
</dbReference>
<keyword evidence="4" id="KW-0804">Transcription</keyword>
<dbReference type="InterPro" id="IPR013249">
    <property type="entry name" value="RNA_pol_sigma70_r4_t2"/>
</dbReference>
<name>A0AAE3N2C6_9HYPH</name>
<accession>A0AAE3N2C6</accession>
<dbReference type="GO" id="GO:0006352">
    <property type="term" value="P:DNA-templated transcription initiation"/>
    <property type="evidence" value="ECO:0007669"/>
    <property type="project" value="InterPro"/>
</dbReference>
<evidence type="ECO:0000313" key="6">
    <source>
        <dbReference type="EMBL" id="MCX8999738.1"/>
    </source>
</evidence>
<comment type="caution">
    <text evidence="6">The sequence shown here is derived from an EMBL/GenBank/DDBJ whole genome shotgun (WGS) entry which is preliminary data.</text>
</comment>
<sequence length="167" mass="19115">MGIVASAITEFYVNEYARLKRIVSRILVRPDAADDVIQDTFLKLSDHDLKISDRGLLVRAAQNVARDYNRLEKTRTSLFDKVHDSQIIGEPVSPEKSLMMSDQLQSLFRAIHSMPHRRAQIFLLAKLDEMPYARIAEELGVSLSTVEKEMAAAMAFCHKWQQEHDFP</sequence>
<dbReference type="EMBL" id="JANFPI010000010">
    <property type="protein sequence ID" value="MCX8999738.1"/>
    <property type="molecule type" value="Genomic_DNA"/>
</dbReference>
<dbReference type="InterPro" id="IPR014284">
    <property type="entry name" value="RNA_pol_sigma-70_dom"/>
</dbReference>
<dbReference type="InterPro" id="IPR036388">
    <property type="entry name" value="WH-like_DNA-bd_sf"/>
</dbReference>
<proteinExistence type="inferred from homology"/>
<evidence type="ECO:0000256" key="4">
    <source>
        <dbReference type="ARBA" id="ARBA00023163"/>
    </source>
</evidence>
<dbReference type="GO" id="GO:0016987">
    <property type="term" value="F:sigma factor activity"/>
    <property type="evidence" value="ECO:0007669"/>
    <property type="project" value="UniProtKB-KW"/>
</dbReference>
<reference evidence="6" key="1">
    <citation type="submission" date="2022-07" db="EMBL/GenBank/DDBJ databases">
        <title>Ectorhizobium quercum gen.nov., sp. nov.</title>
        <authorList>
            <person name="Ma T."/>
            <person name="Li Y."/>
        </authorList>
    </citation>
    <scope>NUCLEOTIDE SEQUENCE</scope>
    <source>
        <strain evidence="6">BDR2-2</strain>
    </source>
</reference>
<dbReference type="SUPFAM" id="SSF88946">
    <property type="entry name" value="Sigma2 domain of RNA polymerase sigma factors"/>
    <property type="match status" value="1"/>
</dbReference>
<evidence type="ECO:0000259" key="5">
    <source>
        <dbReference type="Pfam" id="PF08281"/>
    </source>
</evidence>
<dbReference type="RefSeq" id="WP_306413232.1">
    <property type="nucleotide sequence ID" value="NZ_JANFPI010000010.1"/>
</dbReference>
<dbReference type="InterPro" id="IPR039425">
    <property type="entry name" value="RNA_pol_sigma-70-like"/>
</dbReference>
<evidence type="ECO:0000256" key="1">
    <source>
        <dbReference type="ARBA" id="ARBA00010641"/>
    </source>
</evidence>
<evidence type="ECO:0000256" key="2">
    <source>
        <dbReference type="ARBA" id="ARBA00023015"/>
    </source>
</evidence>
<organism evidence="6 7">
    <name type="scientific">Ectorhizobium quercum</name>
    <dbReference type="NCBI Taxonomy" id="2965071"/>
    <lineage>
        <taxon>Bacteria</taxon>
        <taxon>Pseudomonadati</taxon>
        <taxon>Pseudomonadota</taxon>
        <taxon>Alphaproteobacteria</taxon>
        <taxon>Hyphomicrobiales</taxon>
        <taxon>Rhizobiaceae</taxon>
        <taxon>Ectorhizobium</taxon>
    </lineage>
</organism>
<dbReference type="InterPro" id="IPR013325">
    <property type="entry name" value="RNA_pol_sigma_r2"/>
</dbReference>
<gene>
    <name evidence="6" type="ORF">NOF55_21770</name>
</gene>